<feature type="region of interest" description="Disordered" evidence="1">
    <location>
        <begin position="543"/>
        <end position="567"/>
    </location>
</feature>
<dbReference type="Proteomes" id="UP001415857">
    <property type="component" value="Unassembled WGS sequence"/>
</dbReference>
<evidence type="ECO:0000313" key="3">
    <source>
        <dbReference type="Proteomes" id="UP001415857"/>
    </source>
</evidence>
<dbReference type="AlphaFoldDB" id="A0AAP0NDC8"/>
<organism evidence="2 3">
    <name type="scientific">Liquidambar formosana</name>
    <name type="common">Formosan gum</name>
    <dbReference type="NCBI Taxonomy" id="63359"/>
    <lineage>
        <taxon>Eukaryota</taxon>
        <taxon>Viridiplantae</taxon>
        <taxon>Streptophyta</taxon>
        <taxon>Embryophyta</taxon>
        <taxon>Tracheophyta</taxon>
        <taxon>Spermatophyta</taxon>
        <taxon>Magnoliopsida</taxon>
        <taxon>eudicotyledons</taxon>
        <taxon>Gunneridae</taxon>
        <taxon>Pentapetalae</taxon>
        <taxon>Saxifragales</taxon>
        <taxon>Altingiaceae</taxon>
        <taxon>Liquidambar</taxon>
    </lineage>
</organism>
<evidence type="ECO:0000313" key="2">
    <source>
        <dbReference type="EMBL" id="KAK9271232.1"/>
    </source>
</evidence>
<name>A0AAP0NDC8_LIQFO</name>
<accession>A0AAP0NDC8</accession>
<comment type="caution">
    <text evidence="2">The sequence shown here is derived from an EMBL/GenBank/DDBJ whole genome shotgun (WGS) entry which is preliminary data.</text>
</comment>
<feature type="region of interest" description="Disordered" evidence="1">
    <location>
        <begin position="185"/>
        <end position="210"/>
    </location>
</feature>
<dbReference type="EMBL" id="JBBPBK010000014">
    <property type="protein sequence ID" value="KAK9271232.1"/>
    <property type="molecule type" value="Genomic_DNA"/>
</dbReference>
<feature type="region of interest" description="Disordered" evidence="1">
    <location>
        <begin position="647"/>
        <end position="666"/>
    </location>
</feature>
<dbReference type="PANTHER" id="PTHR34461:SF2">
    <property type="entry name" value="EXPRESSED PROTEIN"/>
    <property type="match status" value="1"/>
</dbReference>
<keyword evidence="3" id="KW-1185">Reference proteome</keyword>
<evidence type="ECO:0000256" key="1">
    <source>
        <dbReference type="SAM" id="MobiDB-lite"/>
    </source>
</evidence>
<proteinExistence type="predicted"/>
<protein>
    <submittedName>
        <fullName evidence="2">Uncharacterized protein</fullName>
    </submittedName>
</protein>
<reference evidence="2 3" key="1">
    <citation type="journal article" date="2024" name="Plant J.">
        <title>Genome sequences and population genomics reveal climatic adaptation and genomic divergence between two closely related sweetgum species.</title>
        <authorList>
            <person name="Xu W.Q."/>
            <person name="Ren C.Q."/>
            <person name="Zhang X.Y."/>
            <person name="Comes H.P."/>
            <person name="Liu X.H."/>
            <person name="Li Y.G."/>
            <person name="Kettle C.J."/>
            <person name="Jalonen R."/>
            <person name="Gaisberger H."/>
            <person name="Ma Y.Z."/>
            <person name="Qiu Y.X."/>
        </authorList>
    </citation>
    <scope>NUCLEOTIDE SEQUENCE [LARGE SCALE GENOMIC DNA]</scope>
    <source>
        <strain evidence="2">Hangzhou</strain>
    </source>
</reference>
<gene>
    <name evidence="2" type="ORF">L1049_026822</name>
</gene>
<sequence length="666" mass="73051">MKLRSCGHLHFIQAIRGSSVVKVLNVDSRRRTALVFKKVKDIYETEDAKNPDSLSTRQPKDGFRGLYFECDREKIESPCHPMGERKTIKSDPETYDLNCSAGDNERDSELDDLSFGKMTLKQLKARCKTKKRKLSKFIDFTDENVETCSPVKQEYSDLRSEEEEFDLKEPLSHWKSMLTKKRKRINKCASSPSQSANSVKSEESPSDQDLLHSSVKLSARINIKAEVSDSIYSDCQNLVHVADDSSIGCNEQVGSCGVASSEMLGTSDGCALETGESISFTKEPRSCVVNEVSYDHLEYAEPNSLPNVADMGRDTMTVDDSEMSSHHSSVLPVPELKKQEDIIHTSFPDISPEILSPLKDHNSDVYDSSQSHSFPHEMSWQINSNAGAQLPEMAIDNGLQCVELSHGGGACVFEDESKDDLSSNTEAGAASSPESNFCSSFYSNPCSSPDSYLVSVDDDSPTTDSFPHEMSWQINSSAGARLPEMAIDNSLQCVELSHGVGACAVEDDSKDDLPSNTEAGARSSHESFCSSCNSNPCSSPDSCLVSMEDDSPTADEEQSLISTSGNTSRKCSASIQLSDASAELSTSEVVGIYHYSELRHPPERLLSTRKAISPTSQERLCKAMDAIELHDDIKNYKCRVKLSFKKQTENKASSAGSDLEGAGSHY</sequence>
<feature type="compositionally biased region" description="Polar residues" evidence="1">
    <location>
        <begin position="188"/>
        <end position="199"/>
    </location>
</feature>
<dbReference type="PANTHER" id="PTHR34461">
    <property type="entry name" value="EXPRESSED PROTEIN"/>
    <property type="match status" value="1"/>
</dbReference>
<feature type="compositionally biased region" description="Acidic residues" evidence="1">
    <location>
        <begin position="547"/>
        <end position="558"/>
    </location>
</feature>